<dbReference type="EMBL" id="MU393592">
    <property type="protein sequence ID" value="KAI4860294.1"/>
    <property type="molecule type" value="Genomic_DNA"/>
</dbReference>
<proteinExistence type="predicted"/>
<dbReference type="Proteomes" id="UP001497700">
    <property type="component" value="Unassembled WGS sequence"/>
</dbReference>
<organism evidence="1 2">
    <name type="scientific">Hypoxylon rubiginosum</name>
    <dbReference type="NCBI Taxonomy" id="110542"/>
    <lineage>
        <taxon>Eukaryota</taxon>
        <taxon>Fungi</taxon>
        <taxon>Dikarya</taxon>
        <taxon>Ascomycota</taxon>
        <taxon>Pezizomycotina</taxon>
        <taxon>Sordariomycetes</taxon>
        <taxon>Xylariomycetidae</taxon>
        <taxon>Xylariales</taxon>
        <taxon>Hypoxylaceae</taxon>
        <taxon>Hypoxylon</taxon>
    </lineage>
</organism>
<sequence>MTQAMDTFERQFGTYNAEEGRWVLDEVFLSRLTSYPFIGFLIGVPLGCCLSSHFGRRKLMCIISACGILTAAVTVGSGNQATILTGRILNYCYAGLELAVVPIFQSEIAPKQVRGLVIESYSLMHYFGGFIMSLLCFWTSTFEGNKQWRIPFACFFLAPAIIILGISSVPESPRWLLIKGRDEDAMEALRKLRAGRFTEDQIRDELEAAKAMLAQEMQSSWWDLIKGPNLKRTLITCGVNVFLQCTGNTFASRFGTKYVKSLRLENVDPYIMTIYHQLAEFLGVMLSMILVDIWGRRAMLFCGGTIQAVALLTMASLDIRGTSPKNQRGILAMFSLAGLGLSLG</sequence>
<accession>A0ACB9YMU9</accession>
<evidence type="ECO:0000313" key="1">
    <source>
        <dbReference type="EMBL" id="KAI4860294.1"/>
    </source>
</evidence>
<name>A0ACB9YMU9_9PEZI</name>
<protein>
    <submittedName>
        <fullName evidence="1">General substrate transporter</fullName>
    </submittedName>
</protein>
<reference evidence="1 2" key="1">
    <citation type="journal article" date="2022" name="New Phytol.">
        <title>Ecological generalism drives hyperdiversity of secondary metabolite gene clusters in xylarialean endophytes.</title>
        <authorList>
            <person name="Franco M.E.E."/>
            <person name="Wisecaver J.H."/>
            <person name="Arnold A.E."/>
            <person name="Ju Y.M."/>
            <person name="Slot J.C."/>
            <person name="Ahrendt S."/>
            <person name="Moore L.P."/>
            <person name="Eastman K.E."/>
            <person name="Scott K."/>
            <person name="Konkel Z."/>
            <person name="Mondo S.J."/>
            <person name="Kuo A."/>
            <person name="Hayes R.D."/>
            <person name="Haridas S."/>
            <person name="Andreopoulos B."/>
            <person name="Riley R."/>
            <person name="LaButti K."/>
            <person name="Pangilinan J."/>
            <person name="Lipzen A."/>
            <person name="Amirebrahimi M."/>
            <person name="Yan J."/>
            <person name="Adam C."/>
            <person name="Keymanesh K."/>
            <person name="Ng V."/>
            <person name="Louie K."/>
            <person name="Northen T."/>
            <person name="Drula E."/>
            <person name="Henrissat B."/>
            <person name="Hsieh H.M."/>
            <person name="Youens-Clark K."/>
            <person name="Lutzoni F."/>
            <person name="Miadlikowska J."/>
            <person name="Eastwood D.C."/>
            <person name="Hamelin R.C."/>
            <person name="Grigoriev I.V."/>
            <person name="U'Ren J.M."/>
        </authorList>
    </citation>
    <scope>NUCLEOTIDE SEQUENCE [LARGE SCALE GENOMIC DNA]</scope>
    <source>
        <strain evidence="1 2">CBS 119005</strain>
    </source>
</reference>
<comment type="caution">
    <text evidence="1">The sequence shown here is derived from an EMBL/GenBank/DDBJ whole genome shotgun (WGS) entry which is preliminary data.</text>
</comment>
<keyword evidence="2" id="KW-1185">Reference proteome</keyword>
<evidence type="ECO:0000313" key="2">
    <source>
        <dbReference type="Proteomes" id="UP001497700"/>
    </source>
</evidence>
<gene>
    <name evidence="1" type="ORF">F4820DRAFT_118014</name>
</gene>